<dbReference type="InterPro" id="IPR014710">
    <property type="entry name" value="RmlC-like_jellyroll"/>
</dbReference>
<dbReference type="Gene3D" id="2.60.120.10">
    <property type="entry name" value="Jelly Rolls"/>
    <property type="match status" value="1"/>
</dbReference>
<dbReference type="Pfam" id="PF07883">
    <property type="entry name" value="Cupin_2"/>
    <property type="match status" value="1"/>
</dbReference>
<dbReference type="InterPro" id="IPR013096">
    <property type="entry name" value="Cupin_2"/>
</dbReference>
<evidence type="ECO:0000313" key="2">
    <source>
        <dbReference type="EMBL" id="SDH01817.1"/>
    </source>
</evidence>
<dbReference type="EMBL" id="FNCJ01000006">
    <property type="protein sequence ID" value="SDH01817.1"/>
    <property type="molecule type" value="Genomic_DNA"/>
</dbReference>
<sequence>MPLLNFDLLANELPAAWKSAIVGSVGTARIKVLRMDGTAYEAETHDYDEGLLVMSGQLMLEVAGDVIEVGAGQMYLALAGTPHAVREGSHGTLVIVDV</sequence>
<keyword evidence="2" id="KW-0413">Isomerase</keyword>
<feature type="domain" description="Cupin type-2" evidence="1">
    <location>
        <begin position="37"/>
        <end position="98"/>
    </location>
</feature>
<dbReference type="RefSeq" id="WP_090685671.1">
    <property type="nucleotide sequence ID" value="NZ_CADERL010000012.1"/>
</dbReference>
<dbReference type="Proteomes" id="UP000199706">
    <property type="component" value="Unassembled WGS sequence"/>
</dbReference>
<accession>A0A1G7YZI4</accession>
<dbReference type="AlphaFoldDB" id="A0A1G7YZI4"/>
<name>A0A1G7YZI4_9BURK</name>
<dbReference type="OrthoDB" id="9794183at2"/>
<evidence type="ECO:0000313" key="3">
    <source>
        <dbReference type="Proteomes" id="UP000199706"/>
    </source>
</evidence>
<organism evidence="2 3">
    <name type="scientific">Paraburkholderia phenazinium</name>
    <dbReference type="NCBI Taxonomy" id="60549"/>
    <lineage>
        <taxon>Bacteria</taxon>
        <taxon>Pseudomonadati</taxon>
        <taxon>Pseudomonadota</taxon>
        <taxon>Betaproteobacteria</taxon>
        <taxon>Burkholderiales</taxon>
        <taxon>Burkholderiaceae</taxon>
        <taxon>Paraburkholderia</taxon>
    </lineage>
</organism>
<dbReference type="GO" id="GO:0016853">
    <property type="term" value="F:isomerase activity"/>
    <property type="evidence" value="ECO:0007669"/>
    <property type="project" value="UniProtKB-KW"/>
</dbReference>
<proteinExistence type="predicted"/>
<evidence type="ECO:0000259" key="1">
    <source>
        <dbReference type="Pfam" id="PF07883"/>
    </source>
</evidence>
<gene>
    <name evidence="2" type="ORF">SAMN05216466_106380</name>
</gene>
<dbReference type="InterPro" id="IPR011051">
    <property type="entry name" value="RmlC_Cupin_sf"/>
</dbReference>
<dbReference type="SUPFAM" id="SSF51182">
    <property type="entry name" value="RmlC-like cupins"/>
    <property type="match status" value="1"/>
</dbReference>
<protein>
    <submittedName>
        <fullName evidence="2">Mannose-6-phosphate isomerase, cupin superfamily</fullName>
    </submittedName>
</protein>
<reference evidence="2 3" key="1">
    <citation type="submission" date="2016-10" db="EMBL/GenBank/DDBJ databases">
        <authorList>
            <person name="de Groot N.N."/>
        </authorList>
    </citation>
    <scope>NUCLEOTIDE SEQUENCE [LARGE SCALE GENOMIC DNA]</scope>
    <source>
        <strain evidence="2 3">LMG 2247</strain>
    </source>
</reference>